<evidence type="ECO:0000259" key="15">
    <source>
        <dbReference type="PROSITE" id="PS50055"/>
    </source>
</evidence>
<dbReference type="GO" id="GO:0004725">
    <property type="term" value="F:protein tyrosine phosphatase activity"/>
    <property type="evidence" value="ECO:0007669"/>
    <property type="project" value="InterPro"/>
</dbReference>
<comment type="similarity">
    <text evidence="11">Belongs to the protein-tyrosine phosphatase family. Receptor class 8 subfamily.</text>
</comment>
<reference evidence="17" key="1">
    <citation type="submission" date="2025-08" db="UniProtKB">
        <authorList>
            <consortium name="Ensembl"/>
        </authorList>
    </citation>
    <scope>IDENTIFICATION</scope>
</reference>
<proteinExistence type="inferred from homology"/>
<dbReference type="SUPFAM" id="SSF52799">
    <property type="entry name" value="(Phosphotyrosine protein) phosphatases II"/>
    <property type="match status" value="1"/>
</dbReference>
<evidence type="ECO:0000256" key="2">
    <source>
        <dbReference type="ARBA" id="ARBA00022553"/>
    </source>
</evidence>
<name>A0A663MZ94_ATHCN</name>
<dbReference type="Proteomes" id="UP000472269">
    <property type="component" value="Unplaced"/>
</dbReference>
<dbReference type="InterPro" id="IPR016130">
    <property type="entry name" value="Tyr_Pase_AS"/>
</dbReference>
<feature type="region of interest" description="Disordered" evidence="13">
    <location>
        <begin position="209"/>
        <end position="228"/>
    </location>
</feature>
<evidence type="ECO:0000256" key="1">
    <source>
        <dbReference type="ARBA" id="ARBA00004212"/>
    </source>
</evidence>
<feature type="region of interest" description="Disordered" evidence="13">
    <location>
        <begin position="165"/>
        <end position="192"/>
    </location>
</feature>
<feature type="domain" description="Tyrosine specific protein phosphatases" evidence="16">
    <location>
        <begin position="809"/>
        <end position="881"/>
    </location>
</feature>
<reference evidence="17" key="2">
    <citation type="submission" date="2025-09" db="UniProtKB">
        <authorList>
            <consortium name="Ensembl"/>
        </authorList>
    </citation>
    <scope>IDENTIFICATION</scope>
</reference>
<keyword evidence="6" id="KW-0770">Synapse</keyword>
<dbReference type="Ensembl" id="ENSACUT00000017945.1">
    <property type="protein sequence ID" value="ENSACUP00000016827.1"/>
    <property type="gene ID" value="ENSACUG00000011300.1"/>
</dbReference>
<dbReference type="Gene3D" id="3.90.190.10">
    <property type="entry name" value="Protein tyrosine phosphatase superfamily"/>
    <property type="match status" value="1"/>
</dbReference>
<dbReference type="InterPro" id="IPR033522">
    <property type="entry name" value="IA-2/IA-2_beta"/>
</dbReference>
<dbReference type="GO" id="GO:0035773">
    <property type="term" value="P:insulin secretion involved in cellular response to glucose stimulus"/>
    <property type="evidence" value="ECO:0007669"/>
    <property type="project" value="TreeGrafter"/>
</dbReference>
<dbReference type="GO" id="GO:0030141">
    <property type="term" value="C:secretory granule"/>
    <property type="evidence" value="ECO:0007669"/>
    <property type="project" value="InterPro"/>
</dbReference>
<protein>
    <submittedName>
        <fullName evidence="17">Protein tyrosine phosphatase receptor type N</fullName>
    </submittedName>
</protein>
<comment type="subcellular location">
    <subcellularLocation>
        <location evidence="1">Cytoplasmic vesicle</location>
        <location evidence="1">Secretory vesicle membrane</location>
        <topology evidence="1">Single-pass type I membrane protein</topology>
    </subcellularLocation>
    <subcellularLocation>
        <location evidence="12">Synapse</location>
    </subcellularLocation>
</comment>
<evidence type="ECO:0000256" key="3">
    <source>
        <dbReference type="ARBA" id="ARBA00022692"/>
    </source>
</evidence>
<feature type="domain" description="Tyrosine-protein phosphatase" evidence="15">
    <location>
        <begin position="630"/>
        <end position="890"/>
    </location>
</feature>
<evidence type="ECO:0000256" key="12">
    <source>
        <dbReference type="ARBA" id="ARBA00034103"/>
    </source>
</evidence>
<dbReference type="Gene3D" id="3.30.70.2470">
    <property type="entry name" value="Protein-tyrosine phosphatase receptor IA-2 ectodomain"/>
    <property type="match status" value="1"/>
</dbReference>
<dbReference type="InterPro" id="IPR000387">
    <property type="entry name" value="Tyr_Pase_dom"/>
</dbReference>
<dbReference type="Pfam" id="PF14948">
    <property type="entry name" value="RESP18"/>
    <property type="match status" value="1"/>
</dbReference>
<sequence length="900" mass="98479">MSIPGCLFDRRLCSPQEVCVQDGLFGQCQVGSVQDRPYFQVTSPVLQRLQDVLRHLMAQGLSWQDGITQYVISQEMERIPRLRLPPSLEPVSPQHCLLLRFLPLRGSPRRAPLPADPGLPAAQHLGQPPPLLPSPLVQRYLEHLLLSPPPQLGYEEALLNPYSYHKVRRGGQPPNSEWKGRDGQGGAALSSPEASTLLGRVPAQALFGAGPMPSYGSQPGTDGGHLFQDLGMLSLPREKSGRPDPAGTRVQHSLQLPSDYRDMEEREEPVPLAAQPPPAQTGTMSLSQAEALILILSPHPRSSWLRLSLLFVFIPTNGWDSSAKSVCTIASVHTRGGGGGQISSPPSPYIPMLLPPAHPDTSAARLPESARVPSPATGSVGGPLAPATLSSPCCCPCRPLGLAAGVRLLEVLAKHLHLSTASFINISVVGPALTFRIRQNPQNLSLAEVANQAGELVKSELESELGLKIVQTGVGERNEAAAYSHPSRFGDSFHSVLLTFIALACVAGVAIAAAAAFCLRRHAKQREKERLAALGPEGAADTTFEYQELCRQHMAAKSLFGRAEAPAAPAENSRVSSVSSQFSDAPQPSPSSHSSTPSWCEEPVQSNMDISTGHMILAYMEDHLRNRDRLAKEWQALCAYQAEPSVCSIAQSEANLKKNRNPDYVPYDHVRIKLKAETNPSRSDFINASPIIEHDPRMPAYIATQGPLSHTIADFWQMVWEHGCTVIVMLSPLAEDSVKQCDRYWPDEGSSLYHIYEVNLVSEHIWCEDFLVRSFYLKNVQSQETRTLTQFHFLSWPAEGIPATTRPLLDFRRKVNKCYRGRSCPIIVHCSDGAGRTGTYILIDMVLNRMAKGVKEIDIAATLEHIRDQRPGMVQTKDQFEFALTAVAEEVNAILKALPQ</sequence>
<evidence type="ECO:0000256" key="6">
    <source>
        <dbReference type="ARBA" id="ARBA00023018"/>
    </source>
</evidence>
<dbReference type="Pfam" id="PF11548">
    <property type="entry name" value="Receptor_IA-2"/>
    <property type="match status" value="1"/>
</dbReference>
<evidence type="ECO:0000313" key="17">
    <source>
        <dbReference type="Ensembl" id="ENSACUP00000016827.1"/>
    </source>
</evidence>
<keyword evidence="9" id="KW-0325">Glycoprotein</keyword>
<dbReference type="PROSITE" id="PS50055">
    <property type="entry name" value="TYR_PHOSPHATASE_PTP"/>
    <property type="match status" value="1"/>
</dbReference>
<evidence type="ECO:0000256" key="11">
    <source>
        <dbReference type="ARBA" id="ARBA00025723"/>
    </source>
</evidence>
<feature type="region of interest" description="Disordered" evidence="13">
    <location>
        <begin position="235"/>
        <end position="282"/>
    </location>
</feature>
<dbReference type="GO" id="GO:0045202">
    <property type="term" value="C:synapse"/>
    <property type="evidence" value="ECO:0007669"/>
    <property type="project" value="UniProtKB-SubCell"/>
</dbReference>
<keyword evidence="2" id="KW-0597">Phosphoprotein</keyword>
<keyword evidence="10" id="KW-0968">Cytoplasmic vesicle</keyword>
<dbReference type="PRINTS" id="PR00700">
    <property type="entry name" value="PRTYPHPHTASE"/>
</dbReference>
<dbReference type="InterPro" id="IPR038112">
    <property type="entry name" value="Receptor_IA-2_ectodomain_sf"/>
</dbReference>
<keyword evidence="18" id="KW-1185">Reference proteome</keyword>
<evidence type="ECO:0000256" key="14">
    <source>
        <dbReference type="SAM" id="Phobius"/>
    </source>
</evidence>
<dbReference type="InterPro" id="IPR029021">
    <property type="entry name" value="Prot-tyrosine_phosphatase-like"/>
</dbReference>
<organism evidence="17 18">
    <name type="scientific">Athene cunicularia</name>
    <name type="common">Burrowing owl</name>
    <name type="synonym">Speotyto cunicularia</name>
    <dbReference type="NCBI Taxonomy" id="194338"/>
    <lineage>
        <taxon>Eukaryota</taxon>
        <taxon>Metazoa</taxon>
        <taxon>Chordata</taxon>
        <taxon>Craniata</taxon>
        <taxon>Vertebrata</taxon>
        <taxon>Euteleostomi</taxon>
        <taxon>Archelosauria</taxon>
        <taxon>Archosauria</taxon>
        <taxon>Dinosauria</taxon>
        <taxon>Saurischia</taxon>
        <taxon>Theropoda</taxon>
        <taxon>Coelurosauria</taxon>
        <taxon>Aves</taxon>
        <taxon>Neognathae</taxon>
        <taxon>Neoaves</taxon>
        <taxon>Telluraves</taxon>
        <taxon>Strigiformes</taxon>
        <taxon>Strigidae</taxon>
        <taxon>Athene</taxon>
    </lineage>
</organism>
<dbReference type="PANTHER" id="PTHR46106:SF1">
    <property type="entry name" value="RECEPTOR-TYPE TYROSINE-PROTEIN PHOSPHATASE-LIKE N"/>
    <property type="match status" value="1"/>
</dbReference>
<feature type="region of interest" description="Disordered" evidence="13">
    <location>
        <begin position="568"/>
        <end position="604"/>
    </location>
</feature>
<dbReference type="GO" id="GO:0030658">
    <property type="term" value="C:transport vesicle membrane"/>
    <property type="evidence" value="ECO:0007669"/>
    <property type="project" value="UniProtKB-SubCell"/>
</dbReference>
<dbReference type="PANTHER" id="PTHR46106">
    <property type="entry name" value="IA-2 PROTEIN TYROSINE PHOSPHATASE, ISOFORM C"/>
    <property type="match status" value="1"/>
</dbReference>
<dbReference type="AlphaFoldDB" id="A0A663MZ94"/>
<keyword evidence="4" id="KW-0732">Signal</keyword>
<keyword evidence="5 14" id="KW-1133">Transmembrane helix</keyword>
<feature type="transmembrane region" description="Helical" evidence="14">
    <location>
        <begin position="496"/>
        <end position="519"/>
    </location>
</feature>
<keyword evidence="3 14" id="KW-0812">Transmembrane</keyword>
<keyword evidence="7 14" id="KW-0472">Membrane</keyword>
<evidence type="ECO:0000256" key="7">
    <source>
        <dbReference type="ARBA" id="ARBA00023136"/>
    </source>
</evidence>
<gene>
    <name evidence="17" type="primary">PTPRN</name>
</gene>
<evidence type="ECO:0000256" key="10">
    <source>
        <dbReference type="ARBA" id="ARBA00023329"/>
    </source>
</evidence>
<dbReference type="SMART" id="SM00194">
    <property type="entry name" value="PTPc"/>
    <property type="match status" value="1"/>
</dbReference>
<evidence type="ECO:0000313" key="18">
    <source>
        <dbReference type="Proteomes" id="UP000472269"/>
    </source>
</evidence>
<evidence type="ECO:0000256" key="8">
    <source>
        <dbReference type="ARBA" id="ARBA00023170"/>
    </source>
</evidence>
<dbReference type="InterPro" id="IPR021613">
    <property type="entry name" value="Receptor_IA-2_dom"/>
</dbReference>
<dbReference type="SMART" id="SM00404">
    <property type="entry name" value="PTPc_motif"/>
    <property type="match status" value="1"/>
</dbReference>
<dbReference type="InterPro" id="IPR003595">
    <property type="entry name" value="Tyr_Pase_cat"/>
</dbReference>
<dbReference type="CDD" id="cd14609">
    <property type="entry name" value="R-PTP-N"/>
    <property type="match status" value="1"/>
</dbReference>
<dbReference type="InterPro" id="IPR029403">
    <property type="entry name" value="RESP18_dom"/>
</dbReference>
<dbReference type="InterPro" id="IPR000242">
    <property type="entry name" value="PTP_cat"/>
</dbReference>
<feature type="compositionally biased region" description="Low complexity" evidence="13">
    <location>
        <begin position="573"/>
        <end position="598"/>
    </location>
</feature>
<dbReference type="PROSITE" id="PS00383">
    <property type="entry name" value="TYR_PHOSPHATASE_1"/>
    <property type="match status" value="1"/>
</dbReference>
<dbReference type="GO" id="GO:0051046">
    <property type="term" value="P:regulation of secretion"/>
    <property type="evidence" value="ECO:0007669"/>
    <property type="project" value="TreeGrafter"/>
</dbReference>
<evidence type="ECO:0000259" key="16">
    <source>
        <dbReference type="PROSITE" id="PS50056"/>
    </source>
</evidence>
<evidence type="ECO:0000256" key="9">
    <source>
        <dbReference type="ARBA" id="ARBA00023180"/>
    </source>
</evidence>
<dbReference type="SMART" id="SM01305">
    <property type="entry name" value="RESP18"/>
    <property type="match status" value="1"/>
</dbReference>
<evidence type="ECO:0000256" key="4">
    <source>
        <dbReference type="ARBA" id="ARBA00022729"/>
    </source>
</evidence>
<dbReference type="PROSITE" id="PS50056">
    <property type="entry name" value="TYR_PHOSPHATASE_2"/>
    <property type="match status" value="1"/>
</dbReference>
<evidence type="ECO:0000256" key="5">
    <source>
        <dbReference type="ARBA" id="ARBA00022989"/>
    </source>
</evidence>
<evidence type="ECO:0000256" key="13">
    <source>
        <dbReference type="SAM" id="MobiDB-lite"/>
    </source>
</evidence>
<accession>A0A663MZ94</accession>
<dbReference type="Pfam" id="PF00102">
    <property type="entry name" value="Y_phosphatase"/>
    <property type="match status" value="1"/>
</dbReference>
<keyword evidence="8" id="KW-0675">Receptor</keyword>